<dbReference type="GO" id="GO:0005524">
    <property type="term" value="F:ATP binding"/>
    <property type="evidence" value="ECO:0007669"/>
    <property type="project" value="UniProtKB-UniRule"/>
</dbReference>
<dbReference type="SMART" id="SM00220">
    <property type="entry name" value="S_TKc"/>
    <property type="match status" value="1"/>
</dbReference>
<dbReference type="InterPro" id="IPR008271">
    <property type="entry name" value="Ser/Thr_kinase_AS"/>
</dbReference>
<proteinExistence type="inferred from homology"/>
<evidence type="ECO:0000256" key="4">
    <source>
        <dbReference type="ARBA" id="ARBA00022741"/>
    </source>
</evidence>
<dbReference type="GO" id="GO:0004674">
    <property type="term" value="F:protein serine/threonine kinase activity"/>
    <property type="evidence" value="ECO:0007669"/>
    <property type="project" value="UniProtKB-KW"/>
</dbReference>
<dbReference type="FunFam" id="1.10.510.10:FF:000571">
    <property type="entry name" value="Maternal embryonic leucine zipper kinase"/>
    <property type="match status" value="1"/>
</dbReference>
<dbReference type="Pfam" id="PF00069">
    <property type="entry name" value="Pkinase"/>
    <property type="match status" value="1"/>
</dbReference>
<comment type="caution">
    <text evidence="11">The sequence shown here is derived from an EMBL/GenBank/DDBJ whole genome shotgun (WGS) entry which is preliminary data.</text>
</comment>
<dbReference type="InterPro" id="IPR000719">
    <property type="entry name" value="Prot_kinase_dom"/>
</dbReference>
<dbReference type="SUPFAM" id="SSF56112">
    <property type="entry name" value="Protein kinase-like (PK-like)"/>
    <property type="match status" value="1"/>
</dbReference>
<dbReference type="Gene3D" id="3.30.200.20">
    <property type="entry name" value="Phosphorylase Kinase, domain 1"/>
    <property type="match status" value="1"/>
</dbReference>
<dbReference type="OrthoDB" id="347657at2759"/>
<evidence type="ECO:0000313" key="11">
    <source>
        <dbReference type="EMBL" id="GBG31735.1"/>
    </source>
</evidence>
<dbReference type="InterPro" id="IPR045270">
    <property type="entry name" value="STKc_AGC"/>
</dbReference>
<keyword evidence="2" id="KW-0597">Phosphoprotein</keyword>
<dbReference type="AlphaFoldDB" id="A0A2R5GM79"/>
<evidence type="ECO:0000256" key="9">
    <source>
        <dbReference type="SAM" id="MobiDB-lite"/>
    </source>
</evidence>
<dbReference type="InParanoid" id="A0A2R5GM79"/>
<dbReference type="InterPro" id="IPR011009">
    <property type="entry name" value="Kinase-like_dom_sf"/>
</dbReference>
<feature type="domain" description="Protein kinase" evidence="10">
    <location>
        <begin position="73"/>
        <end position="349"/>
    </location>
</feature>
<evidence type="ECO:0000256" key="2">
    <source>
        <dbReference type="ARBA" id="ARBA00022553"/>
    </source>
</evidence>
<keyword evidence="1 8" id="KW-0723">Serine/threonine-protein kinase</keyword>
<protein>
    <submittedName>
        <fullName evidence="11">Protein kinase, putative</fullName>
    </submittedName>
</protein>
<dbReference type="EMBL" id="BEYU01000105">
    <property type="protein sequence ID" value="GBG31735.1"/>
    <property type="molecule type" value="Genomic_DNA"/>
</dbReference>
<evidence type="ECO:0000256" key="5">
    <source>
        <dbReference type="ARBA" id="ARBA00022777"/>
    </source>
</evidence>
<accession>A0A2R5GM79</accession>
<keyword evidence="4 7" id="KW-0547">Nucleotide-binding</keyword>
<dbReference type="CDD" id="cd05123">
    <property type="entry name" value="STKc_AGC"/>
    <property type="match status" value="1"/>
</dbReference>
<organism evidence="11 12">
    <name type="scientific">Hondaea fermentalgiana</name>
    <dbReference type="NCBI Taxonomy" id="2315210"/>
    <lineage>
        <taxon>Eukaryota</taxon>
        <taxon>Sar</taxon>
        <taxon>Stramenopiles</taxon>
        <taxon>Bigyra</taxon>
        <taxon>Labyrinthulomycetes</taxon>
        <taxon>Thraustochytrida</taxon>
        <taxon>Thraustochytriidae</taxon>
        <taxon>Hondaea</taxon>
    </lineage>
</organism>
<dbReference type="PROSITE" id="PS00107">
    <property type="entry name" value="PROTEIN_KINASE_ATP"/>
    <property type="match status" value="1"/>
</dbReference>
<comment type="similarity">
    <text evidence="8">Belongs to the protein kinase superfamily.</text>
</comment>
<dbReference type="InterPro" id="IPR017441">
    <property type="entry name" value="Protein_kinase_ATP_BS"/>
</dbReference>
<sequence>MAPLTKVHVSVHEQGKHTSLGSAKETSRLYKLEQYATALAATRRRLQRPRLSLRSLWPTRKARPFSTVNLGGFEVACMLGRGSFGQVYIGRLAQESRGDEKNDELVAIKVMDKESLHARGQIRHTLTERRVMMECGSHPFVLKLKCAFQTASQVCLVSEYCPGGEVYFHLRRLTRFSEDTARLYAAQVLDALAYLHRRSVAYRDLKCENMLLDATGHVKLADFGLSRVGVGAFMGARTVCGSAPYMAPEVLLCHRTQRWRSPIREYGRAADWWSYGVMLYDLLVGETPFAQVNEILTFRRILNVEQVRFPSNVRLSRTARSLIHLLLQRAPTRRLGCQNVNELYMHPFFAGIDWSRLRARGYPAPIAVSSGKATWRSKNFRDEVANFDVDLTHFDVRLLLGGSQPRSGEGSEASADLDQAFANWDVHRSVDTRLELPQSPRAVSYKSGSIGAKQPPITIA</sequence>
<dbReference type="Proteomes" id="UP000241890">
    <property type="component" value="Unassembled WGS sequence"/>
</dbReference>
<keyword evidence="3" id="KW-0808">Transferase</keyword>
<evidence type="ECO:0000256" key="6">
    <source>
        <dbReference type="ARBA" id="ARBA00022840"/>
    </source>
</evidence>
<evidence type="ECO:0000313" key="12">
    <source>
        <dbReference type="Proteomes" id="UP000241890"/>
    </source>
</evidence>
<reference evidence="11 12" key="1">
    <citation type="submission" date="2017-12" db="EMBL/GenBank/DDBJ databases">
        <title>Sequencing, de novo assembly and annotation of complete genome of a new Thraustochytrid species, strain FCC1311.</title>
        <authorList>
            <person name="Sedici K."/>
            <person name="Godart F."/>
            <person name="Aiese Cigliano R."/>
            <person name="Sanseverino W."/>
            <person name="Barakat M."/>
            <person name="Ortet P."/>
            <person name="Marechal E."/>
            <person name="Cagnac O."/>
            <person name="Amato A."/>
        </authorList>
    </citation>
    <scope>NUCLEOTIDE SEQUENCE [LARGE SCALE GENOMIC DNA]</scope>
</reference>
<dbReference type="PANTHER" id="PTHR24351">
    <property type="entry name" value="RIBOSOMAL PROTEIN S6 KINASE"/>
    <property type="match status" value="1"/>
</dbReference>
<evidence type="ECO:0000256" key="8">
    <source>
        <dbReference type="RuleBase" id="RU000304"/>
    </source>
</evidence>
<evidence type="ECO:0000259" key="10">
    <source>
        <dbReference type="PROSITE" id="PS50011"/>
    </source>
</evidence>
<dbReference type="PROSITE" id="PS00108">
    <property type="entry name" value="PROTEIN_KINASE_ST"/>
    <property type="match status" value="1"/>
</dbReference>
<evidence type="ECO:0000256" key="3">
    <source>
        <dbReference type="ARBA" id="ARBA00022679"/>
    </source>
</evidence>
<keyword evidence="12" id="KW-1185">Reference proteome</keyword>
<feature type="region of interest" description="Disordered" evidence="9">
    <location>
        <begin position="1"/>
        <end position="22"/>
    </location>
</feature>
<evidence type="ECO:0000256" key="1">
    <source>
        <dbReference type="ARBA" id="ARBA00022527"/>
    </source>
</evidence>
<dbReference type="PROSITE" id="PS50011">
    <property type="entry name" value="PROTEIN_KINASE_DOM"/>
    <property type="match status" value="1"/>
</dbReference>
<name>A0A2R5GM79_9STRA</name>
<evidence type="ECO:0000256" key="7">
    <source>
        <dbReference type="PROSITE-ProRule" id="PRU10141"/>
    </source>
</evidence>
<gene>
    <name evidence="11" type="ORF">FCC1311_079602</name>
</gene>
<keyword evidence="6 7" id="KW-0067">ATP-binding</keyword>
<keyword evidence="5 11" id="KW-0418">Kinase</keyword>
<feature type="binding site" evidence="7">
    <location>
        <position position="109"/>
    </location>
    <ligand>
        <name>ATP</name>
        <dbReference type="ChEBI" id="CHEBI:30616"/>
    </ligand>
</feature>
<dbReference type="Gene3D" id="1.10.510.10">
    <property type="entry name" value="Transferase(Phosphotransferase) domain 1"/>
    <property type="match status" value="1"/>
</dbReference>